<name>A0A2P2L1E9_RHIMU</name>
<sequence>MEAVQGSSAEYFVLKQTTRSCS</sequence>
<organism evidence="1">
    <name type="scientific">Rhizophora mucronata</name>
    <name type="common">Asiatic mangrove</name>
    <dbReference type="NCBI Taxonomy" id="61149"/>
    <lineage>
        <taxon>Eukaryota</taxon>
        <taxon>Viridiplantae</taxon>
        <taxon>Streptophyta</taxon>
        <taxon>Embryophyta</taxon>
        <taxon>Tracheophyta</taxon>
        <taxon>Spermatophyta</taxon>
        <taxon>Magnoliopsida</taxon>
        <taxon>eudicotyledons</taxon>
        <taxon>Gunneridae</taxon>
        <taxon>Pentapetalae</taxon>
        <taxon>rosids</taxon>
        <taxon>fabids</taxon>
        <taxon>Malpighiales</taxon>
        <taxon>Rhizophoraceae</taxon>
        <taxon>Rhizophora</taxon>
    </lineage>
</organism>
<proteinExistence type="predicted"/>
<protein>
    <submittedName>
        <fullName evidence="1">Uncharacterized protein MANES_13G105300</fullName>
    </submittedName>
</protein>
<dbReference type="AlphaFoldDB" id="A0A2P2L1E9"/>
<evidence type="ECO:0000313" key="1">
    <source>
        <dbReference type="EMBL" id="MBX11802.1"/>
    </source>
</evidence>
<reference evidence="1" key="1">
    <citation type="submission" date="2018-02" db="EMBL/GenBank/DDBJ databases">
        <title>Rhizophora mucronata_Transcriptome.</title>
        <authorList>
            <person name="Meera S.P."/>
            <person name="Sreeshan A."/>
            <person name="Augustine A."/>
        </authorList>
    </citation>
    <scope>NUCLEOTIDE SEQUENCE</scope>
    <source>
        <tissue evidence="1">Leaf</tissue>
    </source>
</reference>
<accession>A0A2P2L1E9</accession>
<dbReference type="EMBL" id="GGEC01031318">
    <property type="protein sequence ID" value="MBX11802.1"/>
    <property type="molecule type" value="Transcribed_RNA"/>
</dbReference>